<reference evidence="1" key="1">
    <citation type="journal article" date="2014" name="Front. Microbiol.">
        <title>High frequency of phylogenetically diverse reductive dehalogenase-homologous genes in deep subseafloor sedimentary metagenomes.</title>
        <authorList>
            <person name="Kawai M."/>
            <person name="Futagami T."/>
            <person name="Toyoda A."/>
            <person name="Takaki Y."/>
            <person name="Nishi S."/>
            <person name="Hori S."/>
            <person name="Arai W."/>
            <person name="Tsubouchi T."/>
            <person name="Morono Y."/>
            <person name="Uchiyama I."/>
            <person name="Ito T."/>
            <person name="Fujiyama A."/>
            <person name="Inagaki F."/>
            <person name="Takami H."/>
        </authorList>
    </citation>
    <scope>NUCLEOTIDE SEQUENCE</scope>
    <source>
        <strain evidence="1">Expedition CK06-06</strain>
    </source>
</reference>
<accession>X1VPB4</accession>
<proteinExistence type="predicted"/>
<organism evidence="1">
    <name type="scientific">marine sediment metagenome</name>
    <dbReference type="NCBI Taxonomy" id="412755"/>
    <lineage>
        <taxon>unclassified sequences</taxon>
        <taxon>metagenomes</taxon>
        <taxon>ecological metagenomes</taxon>
    </lineage>
</organism>
<protein>
    <submittedName>
        <fullName evidence="1">Uncharacterized protein</fullName>
    </submittedName>
</protein>
<dbReference type="EMBL" id="BARW01041001">
    <property type="protein sequence ID" value="GAJ21832.1"/>
    <property type="molecule type" value="Genomic_DNA"/>
</dbReference>
<evidence type="ECO:0000313" key="1">
    <source>
        <dbReference type="EMBL" id="GAJ21832.1"/>
    </source>
</evidence>
<sequence length="39" mass="4441">SGKHILKLAFINDMMIDKDHDRNVSVYRIEILKPTAGSN</sequence>
<dbReference type="AlphaFoldDB" id="X1VPB4"/>
<gene>
    <name evidence="1" type="ORF">S12H4_61644</name>
</gene>
<name>X1VPB4_9ZZZZ</name>
<feature type="non-terminal residue" evidence="1">
    <location>
        <position position="1"/>
    </location>
</feature>
<comment type="caution">
    <text evidence="1">The sequence shown here is derived from an EMBL/GenBank/DDBJ whole genome shotgun (WGS) entry which is preliminary data.</text>
</comment>